<accession>B6WSF8</accession>
<organism evidence="1 2">
    <name type="scientific">Desulfovibrio piger ATCC 29098</name>
    <dbReference type="NCBI Taxonomy" id="411464"/>
    <lineage>
        <taxon>Bacteria</taxon>
        <taxon>Pseudomonadati</taxon>
        <taxon>Thermodesulfobacteriota</taxon>
        <taxon>Desulfovibrionia</taxon>
        <taxon>Desulfovibrionales</taxon>
        <taxon>Desulfovibrionaceae</taxon>
        <taxon>Desulfovibrio</taxon>
    </lineage>
</organism>
<evidence type="ECO:0000313" key="2">
    <source>
        <dbReference type="Proteomes" id="UP000003676"/>
    </source>
</evidence>
<evidence type="ECO:0000313" key="1">
    <source>
        <dbReference type="EMBL" id="EEB34113.1"/>
    </source>
</evidence>
<dbReference type="EMBL" id="ABXU01000027">
    <property type="protein sequence ID" value="EEB34113.1"/>
    <property type="molecule type" value="Genomic_DNA"/>
</dbReference>
<dbReference type="HOGENOM" id="CLU_2972042_0_0_7"/>
<name>B6WSF8_9BACT</name>
<gene>
    <name evidence="1" type="ORF">DESPIG_01080</name>
</gene>
<reference evidence="1 2" key="2">
    <citation type="submission" date="2008-10" db="EMBL/GenBank/DDBJ databases">
        <authorList>
            <person name="Fulton L."/>
            <person name="Clifton S."/>
            <person name="Fulton B."/>
            <person name="Xu J."/>
            <person name="Minx P."/>
            <person name="Pepin K.H."/>
            <person name="Johnson M."/>
            <person name="Bhonagiri V."/>
            <person name="Nash W.E."/>
            <person name="Mardis E.R."/>
            <person name="Wilson R.K."/>
        </authorList>
    </citation>
    <scope>NUCLEOTIDE SEQUENCE [LARGE SCALE GENOMIC DNA]</scope>
    <source>
        <strain evidence="1 2">ATCC 29098</strain>
    </source>
</reference>
<proteinExistence type="predicted"/>
<dbReference type="Proteomes" id="UP000003676">
    <property type="component" value="Unassembled WGS sequence"/>
</dbReference>
<sequence>MKEEGPVAVPVRSLRTREGHRTFRMTVCAARTSNLSCAPVPDNLPSSQIGFDKTKTCA</sequence>
<reference evidence="1 2" key="1">
    <citation type="submission" date="2008-10" db="EMBL/GenBank/DDBJ databases">
        <title>Draft genome sequence of Desulvovibrio piger (ATCC 29098).</title>
        <authorList>
            <person name="Sudarsanam P."/>
            <person name="Ley R."/>
            <person name="Guruge J."/>
            <person name="Turnbaugh P.J."/>
            <person name="Mahowald M."/>
            <person name="Liep D."/>
            <person name="Gordon J."/>
        </authorList>
    </citation>
    <scope>NUCLEOTIDE SEQUENCE [LARGE SCALE GENOMIC DNA]</scope>
    <source>
        <strain evidence="1 2">ATCC 29098</strain>
    </source>
</reference>
<dbReference type="AlphaFoldDB" id="B6WSF8"/>
<protein>
    <submittedName>
        <fullName evidence="1">Uncharacterized protein</fullName>
    </submittedName>
</protein>
<comment type="caution">
    <text evidence="1">The sequence shown here is derived from an EMBL/GenBank/DDBJ whole genome shotgun (WGS) entry which is preliminary data.</text>
</comment>